<dbReference type="Gene3D" id="3.40.50.12230">
    <property type="match status" value="1"/>
</dbReference>
<feature type="domain" description="Formyl transferase N-terminal" evidence="1">
    <location>
        <begin position="104"/>
        <end position="193"/>
    </location>
</feature>
<dbReference type="CDD" id="cd08653">
    <property type="entry name" value="FMT_core_like_3"/>
    <property type="match status" value="1"/>
</dbReference>
<dbReference type="GO" id="GO:0005829">
    <property type="term" value="C:cytosol"/>
    <property type="evidence" value="ECO:0007669"/>
    <property type="project" value="TreeGrafter"/>
</dbReference>
<evidence type="ECO:0000313" key="2">
    <source>
        <dbReference type="EMBL" id="SUZ47504.1"/>
    </source>
</evidence>
<dbReference type="InterPro" id="IPR002376">
    <property type="entry name" value="Formyl_transf_N"/>
</dbReference>
<feature type="non-terminal residue" evidence="2">
    <location>
        <position position="1"/>
    </location>
</feature>
<dbReference type="EMBL" id="UINC01000021">
    <property type="protein sequence ID" value="SUZ47504.1"/>
    <property type="molecule type" value="Genomic_DNA"/>
</dbReference>
<name>A0A381N0F1_9ZZZZ</name>
<dbReference type="SUPFAM" id="SSF53328">
    <property type="entry name" value="Formyltransferase"/>
    <property type="match status" value="1"/>
</dbReference>
<proteinExistence type="predicted"/>
<dbReference type="InterPro" id="IPR036477">
    <property type="entry name" value="Formyl_transf_N_sf"/>
</dbReference>
<dbReference type="Pfam" id="PF00551">
    <property type="entry name" value="Formyl_trans_N"/>
    <property type="match status" value="1"/>
</dbReference>
<protein>
    <recommendedName>
        <fullName evidence="1">Formyl transferase N-terminal domain-containing protein</fullName>
    </recommendedName>
</protein>
<dbReference type="PANTHER" id="PTHR11138:SF5">
    <property type="entry name" value="METHIONYL-TRNA FORMYLTRANSFERASE, MITOCHONDRIAL"/>
    <property type="match status" value="1"/>
</dbReference>
<organism evidence="2">
    <name type="scientific">marine metagenome</name>
    <dbReference type="NCBI Taxonomy" id="408172"/>
    <lineage>
        <taxon>unclassified sequences</taxon>
        <taxon>metagenomes</taxon>
        <taxon>ecological metagenomes</taxon>
    </lineage>
</organism>
<dbReference type="PANTHER" id="PTHR11138">
    <property type="entry name" value="METHIONYL-TRNA FORMYLTRANSFERASE"/>
    <property type="match status" value="1"/>
</dbReference>
<evidence type="ECO:0000259" key="1">
    <source>
        <dbReference type="Pfam" id="PF00551"/>
    </source>
</evidence>
<dbReference type="AlphaFoldDB" id="A0A381N0F1"/>
<reference evidence="2" key="1">
    <citation type="submission" date="2018-05" db="EMBL/GenBank/DDBJ databases">
        <authorList>
            <person name="Lanie J.A."/>
            <person name="Ng W.-L."/>
            <person name="Kazmierczak K.M."/>
            <person name="Andrzejewski T.M."/>
            <person name="Davidsen T.M."/>
            <person name="Wayne K.J."/>
            <person name="Tettelin H."/>
            <person name="Glass J.I."/>
            <person name="Rusch D."/>
            <person name="Podicherti R."/>
            <person name="Tsui H.-C.T."/>
            <person name="Winkler M.E."/>
        </authorList>
    </citation>
    <scope>NUCLEOTIDE SEQUENCE</scope>
</reference>
<dbReference type="GO" id="GO:0004479">
    <property type="term" value="F:methionyl-tRNA formyltransferase activity"/>
    <property type="evidence" value="ECO:0007669"/>
    <property type="project" value="TreeGrafter"/>
</dbReference>
<sequence>VRITLLVNRDIASCIALNRLVPVLLDHQLTIGLSASVGRIGKPLPDLKTLKFFEQELFNDLLFPLIDGCHPALSAELKTFEALSHLAGTKIQEFNAINAGADLKKFKELSPDLVISIRYGVILKDAVIGIPKYGVLNLHSGLLPAYKGIMATFRAMLNGDTQIGSTLHYINDHSIDTGPIVGSTSFPVQKDRSYLWHVLQLYEAGCEKLVEAVNMLAAGNELNCVPQIEAGNYYSYPTEEELSNFANKGLSLVQSDEILSIARQFLTRY</sequence>
<gene>
    <name evidence="2" type="ORF">METZ01_LOCUS358</name>
</gene>
<accession>A0A381N0F1</accession>